<name>A0ABW1ERK1_9ACTN</name>
<organism evidence="1 2">
    <name type="scientific">Kitasatospora aburaviensis</name>
    <dbReference type="NCBI Taxonomy" id="67265"/>
    <lineage>
        <taxon>Bacteria</taxon>
        <taxon>Bacillati</taxon>
        <taxon>Actinomycetota</taxon>
        <taxon>Actinomycetes</taxon>
        <taxon>Kitasatosporales</taxon>
        <taxon>Streptomycetaceae</taxon>
        <taxon>Kitasatospora</taxon>
    </lineage>
</organism>
<protein>
    <submittedName>
        <fullName evidence="1">Pyridoxamine 5'-phosphate oxidase family protein</fullName>
    </submittedName>
</protein>
<reference evidence="2" key="1">
    <citation type="journal article" date="2019" name="Int. J. Syst. Evol. Microbiol.">
        <title>The Global Catalogue of Microorganisms (GCM) 10K type strain sequencing project: providing services to taxonomists for standard genome sequencing and annotation.</title>
        <authorList>
            <consortium name="The Broad Institute Genomics Platform"/>
            <consortium name="The Broad Institute Genome Sequencing Center for Infectious Disease"/>
            <person name="Wu L."/>
            <person name="Ma J."/>
        </authorList>
    </citation>
    <scope>NUCLEOTIDE SEQUENCE [LARGE SCALE GENOMIC DNA]</scope>
    <source>
        <strain evidence="2">CGMCC 4.1469</strain>
    </source>
</reference>
<dbReference type="RefSeq" id="WP_313766475.1">
    <property type="nucleotide sequence ID" value="NZ_BAAAVH010000072.1"/>
</dbReference>
<dbReference type="Gene3D" id="2.30.110.10">
    <property type="entry name" value="Electron Transport, Fmn-binding Protein, Chain A"/>
    <property type="match status" value="1"/>
</dbReference>
<accession>A0ABW1ERK1</accession>
<evidence type="ECO:0000313" key="2">
    <source>
        <dbReference type="Proteomes" id="UP001596067"/>
    </source>
</evidence>
<dbReference type="SUPFAM" id="SSF50475">
    <property type="entry name" value="FMN-binding split barrel"/>
    <property type="match status" value="1"/>
</dbReference>
<gene>
    <name evidence="1" type="ORF">ACFP0N_01660</name>
</gene>
<dbReference type="Pfam" id="PF12900">
    <property type="entry name" value="Pyridox_ox_2"/>
    <property type="match status" value="1"/>
</dbReference>
<evidence type="ECO:0000313" key="1">
    <source>
        <dbReference type="EMBL" id="MFC5883686.1"/>
    </source>
</evidence>
<sequence length="143" mass="15753">MDRDDRVETLSEAECLRLLSTVPVGRVVYTEHALPAVLPLSFDLAPDGRLLLAVRRDSATARGLDGTVVAFQADRLDPVTRTGWSVLVHGRADLLRDPEQIRRALRSGLRPWVGDPDPLFIALVPELVTGRRLLPAGRTVTRS</sequence>
<proteinExistence type="predicted"/>
<keyword evidence="2" id="KW-1185">Reference proteome</keyword>
<dbReference type="Proteomes" id="UP001596067">
    <property type="component" value="Unassembled WGS sequence"/>
</dbReference>
<dbReference type="InterPro" id="IPR024747">
    <property type="entry name" value="Pyridox_Oxase-rel"/>
</dbReference>
<dbReference type="EMBL" id="JBHSOD010000001">
    <property type="protein sequence ID" value="MFC5883686.1"/>
    <property type="molecule type" value="Genomic_DNA"/>
</dbReference>
<comment type="caution">
    <text evidence="1">The sequence shown here is derived from an EMBL/GenBank/DDBJ whole genome shotgun (WGS) entry which is preliminary data.</text>
</comment>
<dbReference type="InterPro" id="IPR012349">
    <property type="entry name" value="Split_barrel_FMN-bd"/>
</dbReference>